<organism evidence="1 2">
    <name type="scientific">Sinosporangium album</name>
    <dbReference type="NCBI Taxonomy" id="504805"/>
    <lineage>
        <taxon>Bacteria</taxon>
        <taxon>Bacillati</taxon>
        <taxon>Actinomycetota</taxon>
        <taxon>Actinomycetes</taxon>
        <taxon>Streptosporangiales</taxon>
        <taxon>Streptosporangiaceae</taxon>
        <taxon>Sinosporangium</taxon>
    </lineage>
</organism>
<protein>
    <recommendedName>
        <fullName evidence="3">DUF2867 domain-containing protein</fullName>
    </recommendedName>
</protein>
<sequence>MITNVHERTFPVSPDTLGAMLETLATDHDRVWHSDLVQPITLDRGLNVGSRGGHGQVRYHVIEHEPGRLVRFEFHRSIGLVGNHTFEVVPHDDWHATLRHTIEAQPTRRGRVTWPLLIKHIHDNAVEDMLDHIERTVTGMVHRPAPAPRWVRVLAPRLRRRRVRQSPLAPGPLTSAAITGRPDAADCYTTPLLAADARDPQTWIREVFGKPPRTVSTLMRLRDHLVRPFGLRTADTLRAKTLFPVLASSADEVVMGVDDRHLSFRVGVLVADRRMSVTTAVQFNHWTGRLYWAVVRWFHPYVVRSMIRSVPFAKPRT</sequence>
<dbReference type="InterPro" id="IPR023393">
    <property type="entry name" value="START-like_dom_sf"/>
</dbReference>
<proteinExistence type="predicted"/>
<evidence type="ECO:0000313" key="1">
    <source>
        <dbReference type="EMBL" id="SDI49732.1"/>
    </source>
</evidence>
<name>A0A1G8L220_9ACTN</name>
<accession>A0A1G8L220</accession>
<dbReference type="Gene3D" id="3.30.530.20">
    <property type="match status" value="1"/>
</dbReference>
<keyword evidence="2" id="KW-1185">Reference proteome</keyword>
<dbReference type="SUPFAM" id="SSF55961">
    <property type="entry name" value="Bet v1-like"/>
    <property type="match status" value="1"/>
</dbReference>
<evidence type="ECO:0008006" key="3">
    <source>
        <dbReference type="Google" id="ProtNLM"/>
    </source>
</evidence>
<dbReference type="AlphaFoldDB" id="A0A1G8L220"/>
<evidence type="ECO:0000313" key="2">
    <source>
        <dbReference type="Proteomes" id="UP000198923"/>
    </source>
</evidence>
<dbReference type="EMBL" id="FNCN01000060">
    <property type="protein sequence ID" value="SDI49732.1"/>
    <property type="molecule type" value="Genomic_DNA"/>
</dbReference>
<reference evidence="1 2" key="1">
    <citation type="submission" date="2016-10" db="EMBL/GenBank/DDBJ databases">
        <authorList>
            <person name="de Groot N.N."/>
        </authorList>
    </citation>
    <scope>NUCLEOTIDE SEQUENCE [LARGE SCALE GENOMIC DNA]</scope>
    <source>
        <strain evidence="1 2">CPCC 201354</strain>
    </source>
</reference>
<gene>
    <name evidence="1" type="ORF">SAMN05421505_1603</name>
</gene>
<dbReference type="Proteomes" id="UP000198923">
    <property type="component" value="Unassembled WGS sequence"/>
</dbReference>
<dbReference type="Pfam" id="PF11066">
    <property type="entry name" value="DUF2867"/>
    <property type="match status" value="1"/>
</dbReference>
<dbReference type="STRING" id="504805.SAMN05421505_1603"/>
<dbReference type="InterPro" id="IPR021295">
    <property type="entry name" value="DUF2867"/>
</dbReference>